<name>A0A4Y9ZZP4_9AGAM</name>
<organism evidence="6 7">
    <name type="scientific">Hericium alpestre</name>
    <dbReference type="NCBI Taxonomy" id="135208"/>
    <lineage>
        <taxon>Eukaryota</taxon>
        <taxon>Fungi</taxon>
        <taxon>Dikarya</taxon>
        <taxon>Basidiomycota</taxon>
        <taxon>Agaricomycotina</taxon>
        <taxon>Agaricomycetes</taxon>
        <taxon>Russulales</taxon>
        <taxon>Hericiaceae</taxon>
        <taxon>Hericium</taxon>
    </lineage>
</organism>
<dbReference type="PANTHER" id="PTHR12655:SF0">
    <property type="entry name" value="ACYL-COENZYME A THIOESTERASE 9, MITOCHONDRIAL"/>
    <property type="match status" value="1"/>
</dbReference>
<keyword evidence="3" id="KW-0378">Hydrolase</keyword>
<dbReference type="CDD" id="cd03442">
    <property type="entry name" value="BFIT_BACH"/>
    <property type="match status" value="1"/>
</dbReference>
<dbReference type="PROSITE" id="PS51770">
    <property type="entry name" value="HOTDOG_ACOT"/>
    <property type="match status" value="1"/>
</dbReference>
<comment type="caution">
    <text evidence="6">The sequence shown here is derived from an EMBL/GenBank/DDBJ whole genome shotgun (WGS) entry which is preliminary data.</text>
</comment>
<proteinExistence type="inferred from homology"/>
<sequence>MLSRRIQCSTKTLRRHLHTSSALQNTAQTLITQKIVGARQETDNVRELDTLLKAVKKRVEPSTQSIVPIQRGSIPWAQALLDATRVREPPARENPVSQEALELRSMHDSYTEIFLPFGSSPDLLEQYTNASGGIRTGKLLEHLDSLAGSISYKHMLGPGVETLGRIGERGYYIVTASVDRDAYINRAHPVNPLKTLSPEEKALQAIGEFHRKRRQSLALRSLSRVPPSSEEAEVLHSFVLKYGNEAAENREDKERVWMGDTASERTMLMFPQERNVHQKVFGGYLMRLAYELGFTNSRLFTRRRIRFVSLDKISFAKPVPIGSILRLTSHILHSTSSERYPWIVHTRVLAHVLDVETGSEMVTNDFRFTWCAHDGPPLDRMIVPKTYQEAMLWLEGRRELEIGAEIQGALHSK</sequence>
<feature type="domain" description="HotDog ACOT-type" evidence="5">
    <location>
        <begin position="259"/>
        <end position="376"/>
    </location>
</feature>
<keyword evidence="4" id="KW-0809">Transit peptide</keyword>
<reference evidence="6 7" key="1">
    <citation type="submission" date="2019-02" db="EMBL/GenBank/DDBJ databases">
        <title>Genome sequencing of the rare red list fungi Hericium alpestre (H. flagellum).</title>
        <authorList>
            <person name="Buettner E."/>
            <person name="Kellner H."/>
        </authorList>
    </citation>
    <scope>NUCLEOTIDE SEQUENCE [LARGE SCALE GENOMIC DNA]</scope>
    <source>
        <strain evidence="6 7">DSM 108284</strain>
    </source>
</reference>
<dbReference type="SUPFAM" id="SSF54637">
    <property type="entry name" value="Thioesterase/thiol ester dehydrase-isomerase"/>
    <property type="match status" value="2"/>
</dbReference>
<dbReference type="GO" id="GO:0006637">
    <property type="term" value="P:acyl-CoA metabolic process"/>
    <property type="evidence" value="ECO:0007669"/>
    <property type="project" value="TreeGrafter"/>
</dbReference>
<dbReference type="OrthoDB" id="331699at2759"/>
<dbReference type="GO" id="GO:0047617">
    <property type="term" value="F:fatty acyl-CoA hydrolase activity"/>
    <property type="evidence" value="ECO:0007669"/>
    <property type="project" value="TreeGrafter"/>
</dbReference>
<gene>
    <name evidence="6" type="ORF">EWM64_g4060</name>
</gene>
<comment type="similarity">
    <text evidence="1">Belongs to the acyl coenzyme A hydrolase family.</text>
</comment>
<evidence type="ECO:0000313" key="6">
    <source>
        <dbReference type="EMBL" id="TFY79955.1"/>
    </source>
</evidence>
<dbReference type="AlphaFoldDB" id="A0A4Y9ZZP4"/>
<protein>
    <recommendedName>
        <fullName evidence="5">HotDog ACOT-type domain-containing protein</fullName>
    </recommendedName>
</protein>
<dbReference type="STRING" id="135208.A0A4Y9ZZP4"/>
<dbReference type="InterPro" id="IPR029069">
    <property type="entry name" value="HotDog_dom_sf"/>
</dbReference>
<dbReference type="EMBL" id="SFCI01000413">
    <property type="protein sequence ID" value="TFY79955.1"/>
    <property type="molecule type" value="Genomic_DNA"/>
</dbReference>
<evidence type="ECO:0000259" key="5">
    <source>
        <dbReference type="PROSITE" id="PS51770"/>
    </source>
</evidence>
<dbReference type="GO" id="GO:0005739">
    <property type="term" value="C:mitochondrion"/>
    <property type="evidence" value="ECO:0007669"/>
    <property type="project" value="TreeGrafter"/>
</dbReference>
<keyword evidence="7" id="KW-1185">Reference proteome</keyword>
<evidence type="ECO:0000256" key="3">
    <source>
        <dbReference type="ARBA" id="ARBA00022801"/>
    </source>
</evidence>
<dbReference type="InterPro" id="IPR033120">
    <property type="entry name" value="HOTDOG_ACOT"/>
</dbReference>
<dbReference type="Gene3D" id="3.10.129.10">
    <property type="entry name" value="Hotdog Thioesterase"/>
    <property type="match status" value="2"/>
</dbReference>
<keyword evidence="2" id="KW-0677">Repeat</keyword>
<dbReference type="PANTHER" id="PTHR12655">
    <property type="entry name" value="ACYL-COA THIOESTERASE"/>
    <property type="match status" value="1"/>
</dbReference>
<accession>A0A4Y9ZZP4</accession>
<evidence type="ECO:0000256" key="4">
    <source>
        <dbReference type="ARBA" id="ARBA00022946"/>
    </source>
</evidence>
<dbReference type="Proteomes" id="UP000298061">
    <property type="component" value="Unassembled WGS sequence"/>
</dbReference>
<evidence type="ECO:0000256" key="2">
    <source>
        <dbReference type="ARBA" id="ARBA00022737"/>
    </source>
</evidence>
<evidence type="ECO:0000256" key="1">
    <source>
        <dbReference type="ARBA" id="ARBA00010458"/>
    </source>
</evidence>
<evidence type="ECO:0000313" key="7">
    <source>
        <dbReference type="Proteomes" id="UP000298061"/>
    </source>
</evidence>